<dbReference type="AlphaFoldDB" id="A0A1J7BL70"/>
<gene>
    <name evidence="1" type="ORF">BIV57_00720</name>
</gene>
<reference evidence="1 2" key="1">
    <citation type="submission" date="2016-10" db="EMBL/GenBank/DDBJ databases">
        <title>Genome sequence of Streptomyces gilvigriseus MUSC 26.</title>
        <authorList>
            <person name="Lee L.-H."/>
            <person name="Ser H.-L."/>
        </authorList>
    </citation>
    <scope>NUCLEOTIDE SEQUENCE [LARGE SCALE GENOMIC DNA]</scope>
    <source>
        <strain evidence="1 2">MUSC 26</strain>
    </source>
</reference>
<evidence type="ECO:0000313" key="1">
    <source>
        <dbReference type="EMBL" id="OIV39398.1"/>
    </source>
</evidence>
<dbReference type="Proteomes" id="UP000243342">
    <property type="component" value="Unassembled WGS sequence"/>
</dbReference>
<protein>
    <submittedName>
        <fullName evidence="1">Uncharacterized protein</fullName>
    </submittedName>
</protein>
<sequence length="107" mass="11423">MSNPTGNGAAPPPTVAYAFRTTDDPTWYGQPDLRTVSYQDLEAVHRFAPADKGNRFHGKHLVLRCADLPLDGGDVSQYALQVKPEAGSLIAVHLTANLLGELIPGAV</sequence>
<evidence type="ECO:0000313" key="2">
    <source>
        <dbReference type="Proteomes" id="UP000243342"/>
    </source>
</evidence>
<dbReference type="RefSeq" id="WP_071654600.1">
    <property type="nucleotide sequence ID" value="NZ_MLCF01000002.1"/>
</dbReference>
<comment type="caution">
    <text evidence="1">The sequence shown here is derived from an EMBL/GenBank/DDBJ whole genome shotgun (WGS) entry which is preliminary data.</text>
</comment>
<organism evidence="1 2">
    <name type="scientific">Mangrovactinospora gilvigrisea</name>
    <dbReference type="NCBI Taxonomy" id="1428644"/>
    <lineage>
        <taxon>Bacteria</taxon>
        <taxon>Bacillati</taxon>
        <taxon>Actinomycetota</taxon>
        <taxon>Actinomycetes</taxon>
        <taxon>Kitasatosporales</taxon>
        <taxon>Streptomycetaceae</taxon>
        <taxon>Mangrovactinospora</taxon>
    </lineage>
</organism>
<name>A0A1J7BL70_9ACTN</name>
<keyword evidence="2" id="KW-1185">Reference proteome</keyword>
<proteinExistence type="predicted"/>
<accession>A0A1J7BL70</accession>
<dbReference type="EMBL" id="MLCF01000002">
    <property type="protein sequence ID" value="OIV39398.1"/>
    <property type="molecule type" value="Genomic_DNA"/>
</dbReference>